<dbReference type="PROSITE" id="PS51186">
    <property type="entry name" value="GNAT"/>
    <property type="match status" value="1"/>
</dbReference>
<accession>A0ABS7VLC1</accession>
<evidence type="ECO:0000259" key="1">
    <source>
        <dbReference type="PROSITE" id="PS51186"/>
    </source>
</evidence>
<dbReference type="SUPFAM" id="SSF55729">
    <property type="entry name" value="Acyl-CoA N-acyltransferases (Nat)"/>
    <property type="match status" value="1"/>
</dbReference>
<evidence type="ECO:0000313" key="3">
    <source>
        <dbReference type="Proteomes" id="UP000704176"/>
    </source>
</evidence>
<sequence length="166" mass="19292">MTEVDHSDSFLNRISVRSHVPQDFELLGRMNRELIEDQAHRNPMTIDQLRDRFKRLVADGWKVDLFEVDGEVIGYAVHRYEPDPAEPRGERVFLRQFFIARHRRRGGAGSVALKELMRARFQAGDRIYLDVIEANPGGKMFWTRTGFVPYATIMERVVSAEEVETI</sequence>
<dbReference type="Proteomes" id="UP000704176">
    <property type="component" value="Unassembled WGS sequence"/>
</dbReference>
<protein>
    <submittedName>
        <fullName evidence="2">GNAT family N-acetyltransferase</fullName>
    </submittedName>
</protein>
<proteinExistence type="predicted"/>
<reference evidence="2 3" key="1">
    <citation type="submission" date="2021-09" db="EMBL/GenBank/DDBJ databases">
        <title>The complete genome sequence of a new microorganism.</title>
        <authorList>
            <person name="Zi Z."/>
        </authorList>
    </citation>
    <scope>NUCLEOTIDE SEQUENCE [LARGE SCALE GENOMIC DNA]</scope>
    <source>
        <strain evidence="2 3">WGZ8</strain>
    </source>
</reference>
<dbReference type="InterPro" id="IPR000182">
    <property type="entry name" value="GNAT_dom"/>
</dbReference>
<feature type="domain" description="N-acetyltransferase" evidence="1">
    <location>
        <begin position="14"/>
        <end position="166"/>
    </location>
</feature>
<evidence type="ECO:0000313" key="2">
    <source>
        <dbReference type="EMBL" id="MBZ6076325.1"/>
    </source>
</evidence>
<dbReference type="Pfam" id="PF00583">
    <property type="entry name" value="Acetyltransf_1"/>
    <property type="match status" value="1"/>
</dbReference>
<dbReference type="EMBL" id="JAIRBM010000005">
    <property type="protein sequence ID" value="MBZ6076325.1"/>
    <property type="molecule type" value="Genomic_DNA"/>
</dbReference>
<dbReference type="CDD" id="cd04301">
    <property type="entry name" value="NAT_SF"/>
    <property type="match status" value="1"/>
</dbReference>
<organism evidence="2 3">
    <name type="scientific">Microvirga puerhi</name>
    <dbReference type="NCBI Taxonomy" id="2876078"/>
    <lineage>
        <taxon>Bacteria</taxon>
        <taxon>Pseudomonadati</taxon>
        <taxon>Pseudomonadota</taxon>
        <taxon>Alphaproteobacteria</taxon>
        <taxon>Hyphomicrobiales</taxon>
        <taxon>Methylobacteriaceae</taxon>
        <taxon>Microvirga</taxon>
    </lineage>
</organism>
<keyword evidence="3" id="KW-1185">Reference proteome</keyword>
<dbReference type="Gene3D" id="3.40.630.30">
    <property type="match status" value="1"/>
</dbReference>
<name>A0ABS7VLC1_9HYPH</name>
<comment type="caution">
    <text evidence="2">The sequence shown here is derived from an EMBL/GenBank/DDBJ whole genome shotgun (WGS) entry which is preliminary data.</text>
</comment>
<dbReference type="RefSeq" id="WP_224312651.1">
    <property type="nucleotide sequence ID" value="NZ_JAIRBM010000005.1"/>
</dbReference>
<dbReference type="InterPro" id="IPR016181">
    <property type="entry name" value="Acyl_CoA_acyltransferase"/>
</dbReference>
<gene>
    <name evidence="2" type="ORF">K9B37_08485</name>
</gene>